<sequence length="87" mass="9393">MNVEESGRAQEDLRCRPEPLRGHTVWHIAGTAQGPTADFLLLDPATALISTLLLAPQLQAELCSMLCPVIQASCLLMLLVTTHLGET</sequence>
<dbReference type="AlphaFoldDB" id="A0AAV7TL14"/>
<dbReference type="EMBL" id="JANPWB010000006">
    <property type="protein sequence ID" value="KAJ1176483.1"/>
    <property type="molecule type" value="Genomic_DNA"/>
</dbReference>
<gene>
    <name evidence="1" type="ORF">NDU88_001763</name>
</gene>
<accession>A0AAV7TL14</accession>
<keyword evidence="2" id="KW-1185">Reference proteome</keyword>
<name>A0AAV7TL14_PLEWA</name>
<dbReference type="Proteomes" id="UP001066276">
    <property type="component" value="Chromosome 3_2"/>
</dbReference>
<reference evidence="1" key="1">
    <citation type="journal article" date="2022" name="bioRxiv">
        <title>Sequencing and chromosome-scale assembly of the giantPleurodeles waltlgenome.</title>
        <authorList>
            <person name="Brown T."/>
            <person name="Elewa A."/>
            <person name="Iarovenko S."/>
            <person name="Subramanian E."/>
            <person name="Araus A.J."/>
            <person name="Petzold A."/>
            <person name="Susuki M."/>
            <person name="Suzuki K.-i.T."/>
            <person name="Hayashi T."/>
            <person name="Toyoda A."/>
            <person name="Oliveira C."/>
            <person name="Osipova E."/>
            <person name="Leigh N.D."/>
            <person name="Simon A."/>
            <person name="Yun M.H."/>
        </authorList>
    </citation>
    <scope>NUCLEOTIDE SEQUENCE</scope>
    <source>
        <strain evidence="1">20211129_DDA</strain>
        <tissue evidence="1">Liver</tissue>
    </source>
</reference>
<protein>
    <submittedName>
        <fullName evidence="1">Uncharacterized protein</fullName>
    </submittedName>
</protein>
<evidence type="ECO:0000313" key="1">
    <source>
        <dbReference type="EMBL" id="KAJ1176483.1"/>
    </source>
</evidence>
<organism evidence="1 2">
    <name type="scientific">Pleurodeles waltl</name>
    <name type="common">Iberian ribbed newt</name>
    <dbReference type="NCBI Taxonomy" id="8319"/>
    <lineage>
        <taxon>Eukaryota</taxon>
        <taxon>Metazoa</taxon>
        <taxon>Chordata</taxon>
        <taxon>Craniata</taxon>
        <taxon>Vertebrata</taxon>
        <taxon>Euteleostomi</taxon>
        <taxon>Amphibia</taxon>
        <taxon>Batrachia</taxon>
        <taxon>Caudata</taxon>
        <taxon>Salamandroidea</taxon>
        <taxon>Salamandridae</taxon>
        <taxon>Pleurodelinae</taxon>
        <taxon>Pleurodeles</taxon>
    </lineage>
</organism>
<proteinExistence type="predicted"/>
<evidence type="ECO:0000313" key="2">
    <source>
        <dbReference type="Proteomes" id="UP001066276"/>
    </source>
</evidence>
<comment type="caution">
    <text evidence="1">The sequence shown here is derived from an EMBL/GenBank/DDBJ whole genome shotgun (WGS) entry which is preliminary data.</text>
</comment>